<dbReference type="PANTHER" id="PTHR46507:SF4">
    <property type="entry name" value="SSX FAMILY MEMBER 2 INTERACTING PROTEIN"/>
    <property type="match status" value="1"/>
</dbReference>
<evidence type="ECO:0000256" key="10">
    <source>
        <dbReference type="SAM" id="MobiDB-lite"/>
    </source>
</evidence>
<keyword evidence="8" id="KW-0206">Cytoskeleton</keyword>
<gene>
    <name evidence="11" type="primary">Ssx2ip</name>
    <name evidence="11" type="ORF">Anas_10929</name>
</gene>
<dbReference type="InterPro" id="IPR021622">
    <property type="entry name" value="Afadin/alpha-actinin-bd"/>
</dbReference>
<feature type="coiled-coil region" evidence="9">
    <location>
        <begin position="392"/>
        <end position="426"/>
    </location>
</feature>
<evidence type="ECO:0000256" key="8">
    <source>
        <dbReference type="ARBA" id="ARBA00023212"/>
    </source>
</evidence>
<evidence type="ECO:0000256" key="1">
    <source>
        <dbReference type="ARBA" id="ARBA00004282"/>
    </source>
</evidence>
<sequence length="525" mass="59530">MSIHKGKLMVSLPNKLTNKNSGSKSSSVSSEGSLCTASASLESPSTFCSMSSLQSSVVYLCQNLMKKGLILLHLINAFWDVLQLYHSAVKDGNTLHDSRRRDIADLNHLQGSVRDLKLSLEEKDRLMLEAQEKERQANSINKALATKLKSEKEEVKRLSSALQQRELQYQHESKKKELEMNKLRDKLHRFLTNDRSTECRISSLMMSSPLDRSDRARGRWRTDNTNIKHEEELFRRVLGQYEAWVGQLSEEVDLLKEVLSSVSGKLSKIAVKCANLQMNSVAQEDDCLNESLACSVLSKDTNVDEDPLFSLNFITHKAKIQKNIEDNLEIILKQLENKDKSQPKKSKETVENDEIDSRSEQFCEELRLRLSLDSNLEKNINDIVEGMCAEKISEMEEAMRHVLDMKKNLERERKVFTAAAVRLNKERASFEAEKVELLKHQFLEEFPSFLSSSGNPFTPNTSLDSPEKGRSITDLYGDPPHSTSAVPIFTSPSGDITRTSHPVVLGPTRMARPHSYDLFCFCCVV</sequence>
<dbReference type="EMBL" id="SEYY01008325">
    <property type="protein sequence ID" value="KAB7502204.1"/>
    <property type="molecule type" value="Genomic_DNA"/>
</dbReference>
<evidence type="ECO:0000313" key="11">
    <source>
        <dbReference type="EMBL" id="KAB7502204.1"/>
    </source>
</evidence>
<feature type="coiled-coil region" evidence="9">
    <location>
        <begin position="113"/>
        <end position="168"/>
    </location>
</feature>
<evidence type="ECO:0000313" key="12">
    <source>
        <dbReference type="Proteomes" id="UP000326759"/>
    </source>
</evidence>
<keyword evidence="4" id="KW-0963">Cytoplasm</keyword>
<evidence type="ECO:0000256" key="5">
    <source>
        <dbReference type="ARBA" id="ARBA00022889"/>
    </source>
</evidence>
<dbReference type="GO" id="GO:0035735">
    <property type="term" value="P:intraciliary transport involved in cilium assembly"/>
    <property type="evidence" value="ECO:0007669"/>
    <property type="project" value="TreeGrafter"/>
</dbReference>
<keyword evidence="6" id="KW-0965">Cell junction</keyword>
<dbReference type="InterPro" id="IPR052300">
    <property type="entry name" value="Adhesion_Centrosome_assoc"/>
</dbReference>
<dbReference type="PANTHER" id="PTHR46507">
    <property type="entry name" value="AFADIN- AND ALPHA-ACTININ-BINDING PROTEIN"/>
    <property type="match status" value="1"/>
</dbReference>
<comment type="similarity">
    <text evidence="3">Belongs to the ADIP family.</text>
</comment>
<keyword evidence="5" id="KW-0130">Cell adhesion</keyword>
<keyword evidence="7 9" id="KW-0175">Coiled coil</keyword>
<feature type="compositionally biased region" description="Polar residues" evidence="10">
    <location>
        <begin position="454"/>
        <end position="464"/>
    </location>
</feature>
<comment type="subcellular location">
    <subcellularLocation>
        <location evidence="1">Cell junction</location>
    </subcellularLocation>
    <subcellularLocation>
        <location evidence="2">Cytoplasm</location>
        <location evidence="2">Cytoskeleton</location>
        <location evidence="2">Microtubule organizing center</location>
        <location evidence="2">Centrosome</location>
    </subcellularLocation>
</comment>
<dbReference type="GO" id="GO:0070161">
    <property type="term" value="C:anchoring junction"/>
    <property type="evidence" value="ECO:0007669"/>
    <property type="project" value="UniProtKB-SubCell"/>
</dbReference>
<organism evidence="11 12">
    <name type="scientific">Armadillidium nasatum</name>
    <dbReference type="NCBI Taxonomy" id="96803"/>
    <lineage>
        <taxon>Eukaryota</taxon>
        <taxon>Metazoa</taxon>
        <taxon>Ecdysozoa</taxon>
        <taxon>Arthropoda</taxon>
        <taxon>Crustacea</taxon>
        <taxon>Multicrustacea</taxon>
        <taxon>Malacostraca</taxon>
        <taxon>Eumalacostraca</taxon>
        <taxon>Peracarida</taxon>
        <taxon>Isopoda</taxon>
        <taxon>Oniscidea</taxon>
        <taxon>Crinocheta</taxon>
        <taxon>Armadillidiidae</taxon>
        <taxon>Armadillidium</taxon>
    </lineage>
</organism>
<evidence type="ECO:0000256" key="6">
    <source>
        <dbReference type="ARBA" id="ARBA00022949"/>
    </source>
</evidence>
<feature type="region of interest" description="Disordered" evidence="10">
    <location>
        <begin position="454"/>
        <end position="478"/>
    </location>
</feature>
<accession>A0A5N5T6D8</accession>
<proteinExistence type="inferred from homology"/>
<dbReference type="GO" id="GO:0007155">
    <property type="term" value="P:cell adhesion"/>
    <property type="evidence" value="ECO:0007669"/>
    <property type="project" value="UniProtKB-KW"/>
</dbReference>
<dbReference type="GO" id="GO:0034451">
    <property type="term" value="C:centriolar satellite"/>
    <property type="evidence" value="ECO:0007669"/>
    <property type="project" value="TreeGrafter"/>
</dbReference>
<dbReference type="OrthoDB" id="6359079at2759"/>
<name>A0A5N5T6D8_9CRUS</name>
<evidence type="ECO:0000256" key="2">
    <source>
        <dbReference type="ARBA" id="ARBA00004300"/>
    </source>
</evidence>
<dbReference type="AlphaFoldDB" id="A0A5N5T6D8"/>
<protein>
    <submittedName>
        <fullName evidence="11">Afadin-and alpha-actinin-binding protein</fullName>
    </submittedName>
</protein>
<evidence type="ECO:0000256" key="3">
    <source>
        <dbReference type="ARBA" id="ARBA00009291"/>
    </source>
</evidence>
<reference evidence="11 12" key="1">
    <citation type="journal article" date="2019" name="PLoS Biol.">
        <title>Sex chromosomes control vertical transmission of feminizing Wolbachia symbionts in an isopod.</title>
        <authorList>
            <person name="Becking T."/>
            <person name="Chebbi M.A."/>
            <person name="Giraud I."/>
            <person name="Moumen B."/>
            <person name="Laverre T."/>
            <person name="Caubet Y."/>
            <person name="Peccoud J."/>
            <person name="Gilbert C."/>
            <person name="Cordaux R."/>
        </authorList>
    </citation>
    <scope>NUCLEOTIDE SEQUENCE [LARGE SCALE GENOMIC DNA]</scope>
    <source>
        <strain evidence="11">ANa2</strain>
        <tissue evidence="11">Whole body excluding digestive tract and cuticle</tissue>
    </source>
</reference>
<dbReference type="GO" id="GO:0036064">
    <property type="term" value="C:ciliary basal body"/>
    <property type="evidence" value="ECO:0007669"/>
    <property type="project" value="TreeGrafter"/>
</dbReference>
<keyword evidence="12" id="KW-1185">Reference proteome</keyword>
<dbReference type="Proteomes" id="UP000326759">
    <property type="component" value="Unassembled WGS sequence"/>
</dbReference>
<evidence type="ECO:0000256" key="7">
    <source>
        <dbReference type="ARBA" id="ARBA00023054"/>
    </source>
</evidence>
<dbReference type="Pfam" id="PF11559">
    <property type="entry name" value="ADIP"/>
    <property type="match status" value="1"/>
</dbReference>
<comment type="caution">
    <text evidence="11">The sequence shown here is derived from an EMBL/GenBank/DDBJ whole genome shotgun (WGS) entry which is preliminary data.</text>
</comment>
<evidence type="ECO:0000256" key="4">
    <source>
        <dbReference type="ARBA" id="ARBA00022490"/>
    </source>
</evidence>
<evidence type="ECO:0000256" key="9">
    <source>
        <dbReference type="SAM" id="Coils"/>
    </source>
</evidence>